<dbReference type="Proteomes" id="UP000317378">
    <property type="component" value="Unassembled WGS sequence"/>
</dbReference>
<dbReference type="EMBL" id="VCHX02000080">
    <property type="protein sequence ID" value="TPQ22624.1"/>
    <property type="molecule type" value="Genomic_DNA"/>
</dbReference>
<reference evidence="1 2" key="1">
    <citation type="submission" date="2019-06" db="EMBL/GenBank/DDBJ databases">
        <title>Streptomyces sporangiiformans sp. nov., a novel actinomycete isolated from soil in Mount Song.</title>
        <authorList>
            <person name="Han L."/>
        </authorList>
    </citation>
    <scope>NUCLEOTIDE SEQUENCE [LARGE SCALE GENOMIC DNA]</scope>
    <source>
        <strain evidence="1 2">NEAU-SSA 1</strain>
    </source>
</reference>
<comment type="caution">
    <text evidence="1">The sequence shown here is derived from an EMBL/GenBank/DDBJ whole genome shotgun (WGS) entry which is preliminary data.</text>
</comment>
<accession>A0A505DFB5</accession>
<sequence>MSAGNPIGEQPRQLDSWFDSESHDALRAVVPSVMPARSLALYARWWQLEAWLRELIYVELRSLYGAAWLDRLRAASGRQTQDATYRHMSTADSENPLAYLDYSQLLPVIENHWGQFEYALLESGSWNGRQEELKRVRHRIGHIRKPHRDDLARIEQTLRDLERGAFIACAAYNKRIIPRPEKFKDAMTAGWISAEHPTARRLIRHADTQYGVSLEVGVSRRPWASWPGDLENAQGLLWHADFYSRDRGVDVRYLWNEIRGIHPLIVHMLVTNPHHVQFTYSAVDDAAGTADILGACFDALLYSLRHGSRAQGLADLDDQGFAEWKSRTDSIDYRIMSSSGWSIVSEDTLPISMFGAGGSVEIHPTW</sequence>
<gene>
    <name evidence="1" type="ORF">FGD71_008635</name>
</gene>
<evidence type="ECO:0000313" key="2">
    <source>
        <dbReference type="Proteomes" id="UP000317378"/>
    </source>
</evidence>
<keyword evidence="2" id="KW-1185">Reference proteome</keyword>
<name>A0A505DFB5_9ACTN</name>
<dbReference type="OrthoDB" id="8455707at2"/>
<protein>
    <submittedName>
        <fullName evidence="1">Uncharacterized protein</fullName>
    </submittedName>
</protein>
<organism evidence="1 2">
    <name type="scientific">Streptomyces sporangiiformans</name>
    <dbReference type="NCBI Taxonomy" id="2315329"/>
    <lineage>
        <taxon>Bacteria</taxon>
        <taxon>Bacillati</taxon>
        <taxon>Actinomycetota</taxon>
        <taxon>Actinomycetes</taxon>
        <taxon>Kitasatosporales</taxon>
        <taxon>Streptomycetaceae</taxon>
        <taxon>Streptomyces</taxon>
    </lineage>
</organism>
<dbReference type="AlphaFoldDB" id="A0A505DFB5"/>
<evidence type="ECO:0000313" key="1">
    <source>
        <dbReference type="EMBL" id="TPQ22624.1"/>
    </source>
</evidence>
<proteinExistence type="predicted"/>